<comment type="caution">
    <text evidence="1">The sequence shown here is derived from an EMBL/GenBank/DDBJ whole genome shotgun (WGS) entry which is preliminary data.</text>
</comment>
<evidence type="ECO:0000313" key="1">
    <source>
        <dbReference type="EMBL" id="MCF1597728.1"/>
    </source>
</evidence>
<reference evidence="1" key="1">
    <citation type="submission" date="2022-01" db="EMBL/GenBank/DDBJ databases">
        <title>Draft Genome Sequences of Seven Type Strains of the Genus Streptomyces.</title>
        <authorList>
            <person name="Aziz S."/>
            <person name="Coretto E."/>
            <person name="Chronakova A."/>
            <person name="Sproer C."/>
            <person name="Huber K."/>
            <person name="Nouioui I."/>
            <person name="Gross H."/>
        </authorList>
    </citation>
    <scope>NUCLEOTIDE SEQUENCE</scope>
    <source>
        <strain evidence="1">DSM 103493</strain>
    </source>
</reference>
<keyword evidence="2" id="KW-1185">Reference proteome</keyword>
<evidence type="ECO:0000313" key="2">
    <source>
        <dbReference type="Proteomes" id="UP001139384"/>
    </source>
</evidence>
<sequence length="74" mass="8402">MDEMTVADLIEKLERMNPEAKVRLATQPNYPFEYTIGEVTETEDGTCWIAEGEQQGYLSGEAQEALGWSSWSRN</sequence>
<dbReference type="EMBL" id="JAKEIP010000164">
    <property type="protein sequence ID" value="MCF1597728.1"/>
    <property type="molecule type" value="Genomic_DNA"/>
</dbReference>
<proteinExistence type="predicted"/>
<dbReference type="Proteomes" id="UP001139384">
    <property type="component" value="Unassembled WGS sequence"/>
</dbReference>
<protein>
    <submittedName>
        <fullName evidence="1">Uncharacterized protein</fullName>
    </submittedName>
</protein>
<dbReference type="RefSeq" id="WP_234766155.1">
    <property type="nucleotide sequence ID" value="NZ_JAKEIP010000164.1"/>
</dbReference>
<dbReference type="AlphaFoldDB" id="A0A9X1Q314"/>
<accession>A0A9X1Q314</accession>
<organism evidence="1 2">
    <name type="scientific">Streptomyces muensis</name>
    <dbReference type="NCBI Taxonomy" id="1077944"/>
    <lineage>
        <taxon>Bacteria</taxon>
        <taxon>Bacillati</taxon>
        <taxon>Actinomycetota</taxon>
        <taxon>Actinomycetes</taxon>
        <taxon>Kitasatosporales</taxon>
        <taxon>Streptomycetaceae</taxon>
        <taxon>Streptomyces</taxon>
    </lineage>
</organism>
<name>A0A9X1Q314_STRM4</name>
<gene>
    <name evidence="1" type="ORF">L0P92_29835</name>
</gene>